<evidence type="ECO:0000313" key="2">
    <source>
        <dbReference type="EMBL" id="AFV11473.1"/>
    </source>
</evidence>
<dbReference type="PANTHER" id="PTHR40099">
    <property type="entry name" value="ACETOLACTATE SYNTHASE, SMALL SUBUNIT"/>
    <property type="match status" value="1"/>
</dbReference>
<organism evidence="2 3">
    <name type="scientific">Thermacetogenium phaeum (strain ATCC BAA-254 / DSM 26808 / PB)</name>
    <dbReference type="NCBI Taxonomy" id="1089553"/>
    <lineage>
        <taxon>Bacteria</taxon>
        <taxon>Bacillati</taxon>
        <taxon>Bacillota</taxon>
        <taxon>Clostridia</taxon>
        <taxon>Thermoanaerobacterales</taxon>
        <taxon>Thermoanaerobacteraceae</taxon>
        <taxon>Thermacetogenium</taxon>
    </lineage>
</organism>
<dbReference type="STRING" id="1089553.Tph_c12520"/>
<dbReference type="KEGG" id="tpz:Tph_c12520"/>
<dbReference type="InterPro" id="IPR045865">
    <property type="entry name" value="ACT-like_dom_sf"/>
</dbReference>
<dbReference type="SUPFAM" id="SSF55021">
    <property type="entry name" value="ACT-like"/>
    <property type="match status" value="2"/>
</dbReference>
<name>K4LF48_THEPS</name>
<dbReference type="RefSeq" id="WP_015050354.1">
    <property type="nucleotide sequence ID" value="NC_018870.1"/>
</dbReference>
<dbReference type="HOGENOM" id="CLU_136790_2_1_9"/>
<evidence type="ECO:0000259" key="1">
    <source>
        <dbReference type="PROSITE" id="PS51671"/>
    </source>
</evidence>
<dbReference type="OrthoDB" id="9790662at2"/>
<protein>
    <submittedName>
        <fullName evidence="2">Amino acid-binding protein</fullName>
    </submittedName>
</protein>
<gene>
    <name evidence="2" type="ordered locus">Tph_c12520</name>
</gene>
<dbReference type="InterPro" id="IPR002912">
    <property type="entry name" value="ACT_dom"/>
</dbReference>
<dbReference type="eggNOG" id="COG4747">
    <property type="taxonomic scope" value="Bacteria"/>
</dbReference>
<dbReference type="InterPro" id="IPR045739">
    <property type="entry name" value="ACT_dom_pair"/>
</dbReference>
<sequence length="143" mass="15763">MPVKQITVFLENKCGRLASVTRVIGDQGINIRAFSVADTTDFGILRLIVNEPDRAYEALRKANFTVRMTEVIAVQIPDRPGGLADVLDLMQEAGINIEYMYAFVAQVSGDALAVFRVENTRVAEQLMLGKGIKVLSGEEVYNL</sequence>
<reference evidence="2 3" key="1">
    <citation type="journal article" date="2012" name="BMC Genomics">
        <title>Genome-guided analysis of physiological and morphological traits of the fermentative acetate oxidizer Thermacetogenium phaeum.</title>
        <authorList>
            <person name="Oehler D."/>
            <person name="Poehlein A."/>
            <person name="Leimbach A."/>
            <person name="Muller N."/>
            <person name="Daniel R."/>
            <person name="Gottschalk G."/>
            <person name="Schink B."/>
        </authorList>
    </citation>
    <scope>NUCLEOTIDE SEQUENCE [LARGE SCALE GENOMIC DNA]</scope>
    <source>
        <strain evidence="3">ATCC BAA-254 / DSM 26808 / PB</strain>
    </source>
</reference>
<dbReference type="Pfam" id="PF19571">
    <property type="entry name" value="ACT_8"/>
    <property type="match status" value="1"/>
</dbReference>
<dbReference type="AlphaFoldDB" id="K4LF48"/>
<evidence type="ECO:0000313" key="3">
    <source>
        <dbReference type="Proteomes" id="UP000000467"/>
    </source>
</evidence>
<dbReference type="EMBL" id="CP003732">
    <property type="protein sequence ID" value="AFV11473.1"/>
    <property type="molecule type" value="Genomic_DNA"/>
</dbReference>
<dbReference type="CDD" id="cd04882">
    <property type="entry name" value="ACT_Bt0572_2"/>
    <property type="match status" value="1"/>
</dbReference>
<feature type="domain" description="ACT" evidence="1">
    <location>
        <begin position="71"/>
        <end position="143"/>
    </location>
</feature>
<keyword evidence="3" id="KW-1185">Reference proteome</keyword>
<dbReference type="CDD" id="cd04908">
    <property type="entry name" value="ACT_Bt0572_1"/>
    <property type="match status" value="1"/>
</dbReference>
<dbReference type="PROSITE" id="PS51671">
    <property type="entry name" value="ACT"/>
    <property type="match status" value="1"/>
</dbReference>
<accession>K4LF48</accession>
<dbReference type="PANTHER" id="PTHR40099:SF1">
    <property type="entry name" value="ACETOLACTATE SYNTHASE, SMALL SUBUNIT"/>
    <property type="match status" value="1"/>
</dbReference>
<dbReference type="Gene3D" id="3.30.2130.10">
    <property type="entry name" value="VC0802-like"/>
    <property type="match status" value="1"/>
</dbReference>
<proteinExistence type="predicted"/>
<dbReference type="Proteomes" id="UP000000467">
    <property type="component" value="Chromosome"/>
</dbReference>